<evidence type="ECO:0000313" key="3">
    <source>
        <dbReference type="Proteomes" id="UP001597319"/>
    </source>
</evidence>
<feature type="transmembrane region" description="Helical" evidence="1">
    <location>
        <begin position="37"/>
        <end position="65"/>
    </location>
</feature>
<keyword evidence="1" id="KW-0812">Transmembrane</keyword>
<name>A0ABW5LFA1_9FLAO</name>
<gene>
    <name evidence="2" type="ORF">ACFSR1_10075</name>
</gene>
<keyword evidence="1" id="KW-1133">Transmembrane helix</keyword>
<dbReference type="Proteomes" id="UP001597319">
    <property type="component" value="Unassembled WGS sequence"/>
</dbReference>
<keyword evidence="1" id="KW-0472">Membrane</keyword>
<feature type="transmembrane region" description="Helical" evidence="1">
    <location>
        <begin position="199"/>
        <end position="232"/>
    </location>
</feature>
<feature type="transmembrane region" description="Helical" evidence="1">
    <location>
        <begin position="136"/>
        <end position="153"/>
    </location>
</feature>
<evidence type="ECO:0008006" key="4">
    <source>
        <dbReference type="Google" id="ProtNLM"/>
    </source>
</evidence>
<comment type="caution">
    <text evidence="2">The sequence shown here is derived from an EMBL/GenBank/DDBJ whole genome shotgun (WGS) entry which is preliminary data.</text>
</comment>
<proteinExistence type="predicted"/>
<reference evidence="3" key="1">
    <citation type="journal article" date="2019" name="Int. J. Syst. Evol. Microbiol.">
        <title>The Global Catalogue of Microorganisms (GCM) 10K type strain sequencing project: providing services to taxonomists for standard genome sequencing and annotation.</title>
        <authorList>
            <consortium name="The Broad Institute Genomics Platform"/>
            <consortium name="The Broad Institute Genome Sequencing Center for Infectious Disease"/>
            <person name="Wu L."/>
            <person name="Ma J."/>
        </authorList>
    </citation>
    <scope>NUCLEOTIDE SEQUENCE [LARGE SCALE GENOMIC DNA]</scope>
    <source>
        <strain evidence="3">KCTC 52274</strain>
    </source>
</reference>
<evidence type="ECO:0000313" key="2">
    <source>
        <dbReference type="EMBL" id="MFD2563012.1"/>
    </source>
</evidence>
<feature type="transmembrane region" description="Helical" evidence="1">
    <location>
        <begin position="85"/>
        <end position="115"/>
    </location>
</feature>
<protein>
    <recommendedName>
        <fullName evidence="4">Glycerophosphoryl diester phosphodiesterase membrane domain-containing protein</fullName>
    </recommendedName>
</protein>
<accession>A0ABW5LFA1</accession>
<evidence type="ECO:0000256" key="1">
    <source>
        <dbReference type="SAM" id="Phobius"/>
    </source>
</evidence>
<sequence>MNTNQLFEKIENSNPIDFGNIFNKSIELFKKVWLQGFIHLLISMVIIIPLIIVMYIPIIAIAGLAGFEESYGEYPNQFEEISIGLAILFVILVVIISMIASAFQFGIIAHFYQICRQEDIGQQQRPNYFMFFKGKYLGKILVLAIAITLISLVATLLCFFPLLYVLVPLQLLGVIFSFNPDLSSSDLIKASFKLGNRIWLMAFLLIFISSILAEIVGLMACGIGIFFTVFFVRIPIYYMYKDTVGLESESKPEGWSAIVE</sequence>
<dbReference type="EMBL" id="JBHULE010000019">
    <property type="protein sequence ID" value="MFD2563012.1"/>
    <property type="molecule type" value="Genomic_DNA"/>
</dbReference>
<keyword evidence="3" id="KW-1185">Reference proteome</keyword>
<organism evidence="2 3">
    <name type="scientific">Aquimarina rubra</name>
    <dbReference type="NCBI Taxonomy" id="1920033"/>
    <lineage>
        <taxon>Bacteria</taxon>
        <taxon>Pseudomonadati</taxon>
        <taxon>Bacteroidota</taxon>
        <taxon>Flavobacteriia</taxon>
        <taxon>Flavobacteriales</taxon>
        <taxon>Flavobacteriaceae</taxon>
        <taxon>Aquimarina</taxon>
    </lineage>
</organism>
<dbReference type="RefSeq" id="WP_378292088.1">
    <property type="nucleotide sequence ID" value="NZ_JBHULE010000019.1"/>
</dbReference>